<name>A0A3D8RR47_9EURO</name>
<evidence type="ECO:0000259" key="1">
    <source>
        <dbReference type="Pfam" id="PF24864"/>
    </source>
</evidence>
<dbReference type="AlphaFoldDB" id="A0A3D8RR47"/>
<gene>
    <name evidence="2" type="ORF">DSM5745_06432</name>
</gene>
<dbReference type="STRING" id="1810919.A0A3D8RR47"/>
<dbReference type="RefSeq" id="XP_026602752.1">
    <property type="nucleotide sequence ID" value="XM_026748448.1"/>
</dbReference>
<dbReference type="OrthoDB" id="4757095at2759"/>
<reference evidence="2 3" key="1">
    <citation type="journal article" date="2018" name="IMA Fungus">
        <title>IMA Genome-F 9: Draft genome sequence of Annulohypoxylon stygium, Aspergillus mulundensis, Berkeleyomyces basicola (syn. Thielaviopsis basicola), Ceratocystis smalleyi, two Cercospora beticola strains, Coleophoma cylindrospora, Fusarium fracticaudum, Phialophora cf. hyalina, and Morchella septimelata.</title>
        <authorList>
            <person name="Wingfield B.D."/>
            <person name="Bills G.F."/>
            <person name="Dong Y."/>
            <person name="Huang W."/>
            <person name="Nel W.J."/>
            <person name="Swalarsk-Parry B.S."/>
            <person name="Vaghefi N."/>
            <person name="Wilken P.M."/>
            <person name="An Z."/>
            <person name="de Beer Z.W."/>
            <person name="De Vos L."/>
            <person name="Chen L."/>
            <person name="Duong T.A."/>
            <person name="Gao Y."/>
            <person name="Hammerbacher A."/>
            <person name="Kikkert J.R."/>
            <person name="Li Y."/>
            <person name="Li H."/>
            <person name="Li K."/>
            <person name="Li Q."/>
            <person name="Liu X."/>
            <person name="Ma X."/>
            <person name="Naidoo K."/>
            <person name="Pethybridge S.J."/>
            <person name="Sun J."/>
            <person name="Steenkamp E.T."/>
            <person name="van der Nest M.A."/>
            <person name="van Wyk S."/>
            <person name="Wingfield M.J."/>
            <person name="Xiong C."/>
            <person name="Yue Q."/>
            <person name="Zhang X."/>
        </authorList>
    </citation>
    <scope>NUCLEOTIDE SEQUENCE [LARGE SCALE GENOMIC DNA]</scope>
    <source>
        <strain evidence="2 3">DSM 5745</strain>
    </source>
</reference>
<sequence length="184" mass="20831">MANQHKSAFLTKLPVEIRLHIYKLVFGDKVIAFTFGGGPNIRHCLCPEKGRKFHWICWESSDSNTTWCQCDTHENPEPVARLPLLLTCWQIYFESVDTLLSHSTVPIQIMGGPYLFCILPDIKSALTPRSFNAIRSLEISFLHPYIGSSDAGQVLNDEWFSGWVGVWGVIGEMKGLPMFVYRPG</sequence>
<protein>
    <recommendedName>
        <fullName evidence="1">DUF7730 domain-containing protein</fullName>
    </recommendedName>
</protein>
<dbReference type="Pfam" id="PF24864">
    <property type="entry name" value="DUF7730"/>
    <property type="match status" value="1"/>
</dbReference>
<evidence type="ECO:0000313" key="3">
    <source>
        <dbReference type="Proteomes" id="UP000256690"/>
    </source>
</evidence>
<keyword evidence="3" id="KW-1185">Reference proteome</keyword>
<comment type="caution">
    <text evidence="2">The sequence shown here is derived from an EMBL/GenBank/DDBJ whole genome shotgun (WGS) entry which is preliminary data.</text>
</comment>
<proteinExistence type="predicted"/>
<organism evidence="2 3">
    <name type="scientific">Aspergillus mulundensis</name>
    <dbReference type="NCBI Taxonomy" id="1810919"/>
    <lineage>
        <taxon>Eukaryota</taxon>
        <taxon>Fungi</taxon>
        <taxon>Dikarya</taxon>
        <taxon>Ascomycota</taxon>
        <taxon>Pezizomycotina</taxon>
        <taxon>Eurotiomycetes</taxon>
        <taxon>Eurotiomycetidae</taxon>
        <taxon>Eurotiales</taxon>
        <taxon>Aspergillaceae</taxon>
        <taxon>Aspergillus</taxon>
        <taxon>Aspergillus subgen. Nidulantes</taxon>
    </lineage>
</organism>
<dbReference type="PANTHER" id="PTHR38790:SF9">
    <property type="entry name" value="F-BOX DOMAIN-CONTAINING PROTEIN"/>
    <property type="match status" value="1"/>
</dbReference>
<accession>A0A3D8RR47</accession>
<dbReference type="PANTHER" id="PTHR38790">
    <property type="entry name" value="2EXR DOMAIN-CONTAINING PROTEIN-RELATED"/>
    <property type="match status" value="1"/>
</dbReference>
<feature type="domain" description="DUF7730" evidence="1">
    <location>
        <begin position="3"/>
        <end position="177"/>
    </location>
</feature>
<evidence type="ECO:0000313" key="2">
    <source>
        <dbReference type="EMBL" id="RDW76440.1"/>
    </source>
</evidence>
<dbReference type="GeneID" id="38116802"/>
<dbReference type="Proteomes" id="UP000256690">
    <property type="component" value="Unassembled WGS sequence"/>
</dbReference>
<dbReference type="EMBL" id="PVWQ01000007">
    <property type="protein sequence ID" value="RDW76440.1"/>
    <property type="molecule type" value="Genomic_DNA"/>
</dbReference>
<dbReference type="InterPro" id="IPR056632">
    <property type="entry name" value="DUF7730"/>
</dbReference>